<dbReference type="EMBL" id="JACBNQ010000015">
    <property type="protein sequence ID" value="NYB74941.1"/>
    <property type="molecule type" value="Genomic_DNA"/>
</dbReference>
<dbReference type="InterPro" id="IPR055348">
    <property type="entry name" value="DctQ"/>
</dbReference>
<feature type="transmembrane region" description="Helical" evidence="9">
    <location>
        <begin position="12"/>
        <end position="34"/>
    </location>
</feature>
<evidence type="ECO:0000256" key="7">
    <source>
        <dbReference type="ARBA" id="ARBA00023136"/>
    </source>
</evidence>
<evidence type="ECO:0000256" key="2">
    <source>
        <dbReference type="ARBA" id="ARBA00022448"/>
    </source>
</evidence>
<keyword evidence="2" id="KW-0813">Transport</keyword>
<evidence type="ECO:0000259" key="10">
    <source>
        <dbReference type="Pfam" id="PF04290"/>
    </source>
</evidence>
<name>A0A974BLB0_SEDHY</name>
<gene>
    <name evidence="11" type="ORF">HZF24_12405</name>
</gene>
<evidence type="ECO:0000256" key="5">
    <source>
        <dbReference type="ARBA" id="ARBA00022692"/>
    </source>
</evidence>
<feature type="domain" description="Tripartite ATP-independent periplasmic transporters DctQ component" evidence="10">
    <location>
        <begin position="20"/>
        <end position="149"/>
    </location>
</feature>
<dbReference type="RefSeq" id="WP_179238644.1">
    <property type="nucleotide sequence ID" value="NZ_JACBNQ010000015.1"/>
</dbReference>
<comment type="similarity">
    <text evidence="8">Belongs to the TRAP transporter small permease family.</text>
</comment>
<sequence length="156" mass="17723">MNKIFQKLEEFISVVVLSVMTILTFINVISRYFLKASISFTDELTTFLFVLLSLLGSAIAARYGSHLGLTILTDYLPEKFNKWVAMFSGICSVIFCGVIVYYGLLMVSFEFKSMQLTLGMQWPEWIFGSFVPIGGMFILYEFANSTIKILKKKDGE</sequence>
<dbReference type="InterPro" id="IPR007387">
    <property type="entry name" value="TRAP_DctQ"/>
</dbReference>
<organism evidence="11 12">
    <name type="scientific">Sedimentibacter hydroxybenzoicus DSM 7310</name>
    <dbReference type="NCBI Taxonomy" id="1123245"/>
    <lineage>
        <taxon>Bacteria</taxon>
        <taxon>Bacillati</taxon>
        <taxon>Bacillota</taxon>
        <taxon>Tissierellia</taxon>
        <taxon>Sedimentibacter</taxon>
    </lineage>
</organism>
<feature type="transmembrane region" description="Helical" evidence="9">
    <location>
        <begin position="125"/>
        <end position="143"/>
    </location>
</feature>
<dbReference type="Pfam" id="PF04290">
    <property type="entry name" value="DctQ"/>
    <property type="match status" value="1"/>
</dbReference>
<dbReference type="PANTHER" id="PTHR35011:SF2">
    <property type="entry name" value="2,3-DIKETO-L-GULONATE TRAP TRANSPORTER SMALL PERMEASE PROTEIN YIAM"/>
    <property type="match status" value="1"/>
</dbReference>
<evidence type="ECO:0000313" key="12">
    <source>
        <dbReference type="Proteomes" id="UP000611629"/>
    </source>
</evidence>
<evidence type="ECO:0000256" key="9">
    <source>
        <dbReference type="SAM" id="Phobius"/>
    </source>
</evidence>
<feature type="transmembrane region" description="Helical" evidence="9">
    <location>
        <begin position="83"/>
        <end position="105"/>
    </location>
</feature>
<evidence type="ECO:0000256" key="1">
    <source>
        <dbReference type="ARBA" id="ARBA00004429"/>
    </source>
</evidence>
<protein>
    <submittedName>
        <fullName evidence="11">TRAP transporter small permease</fullName>
    </submittedName>
</protein>
<dbReference type="Proteomes" id="UP000611629">
    <property type="component" value="Unassembled WGS sequence"/>
</dbReference>
<keyword evidence="7 9" id="KW-0472">Membrane</keyword>
<dbReference type="AlphaFoldDB" id="A0A974BLB0"/>
<evidence type="ECO:0000313" key="11">
    <source>
        <dbReference type="EMBL" id="NYB74941.1"/>
    </source>
</evidence>
<comment type="subcellular location">
    <subcellularLocation>
        <location evidence="1">Cell inner membrane</location>
        <topology evidence="1">Multi-pass membrane protein</topology>
    </subcellularLocation>
</comment>
<evidence type="ECO:0000256" key="8">
    <source>
        <dbReference type="ARBA" id="ARBA00038436"/>
    </source>
</evidence>
<keyword evidence="12" id="KW-1185">Reference proteome</keyword>
<keyword evidence="4" id="KW-0997">Cell inner membrane</keyword>
<dbReference type="GO" id="GO:0015740">
    <property type="term" value="P:C4-dicarboxylate transport"/>
    <property type="evidence" value="ECO:0007669"/>
    <property type="project" value="TreeGrafter"/>
</dbReference>
<dbReference type="GO" id="GO:0005886">
    <property type="term" value="C:plasma membrane"/>
    <property type="evidence" value="ECO:0007669"/>
    <property type="project" value="UniProtKB-SubCell"/>
</dbReference>
<proteinExistence type="inferred from homology"/>
<evidence type="ECO:0000256" key="6">
    <source>
        <dbReference type="ARBA" id="ARBA00022989"/>
    </source>
</evidence>
<evidence type="ECO:0000256" key="4">
    <source>
        <dbReference type="ARBA" id="ARBA00022519"/>
    </source>
</evidence>
<reference evidence="11" key="1">
    <citation type="submission" date="2020-07" db="EMBL/GenBank/DDBJ databases">
        <title>Genomic analysis of a strain of Sedimentibacter Hydroxybenzoicus DSM7310.</title>
        <authorList>
            <person name="Ma S."/>
        </authorList>
    </citation>
    <scope>NUCLEOTIDE SEQUENCE</scope>
    <source>
        <strain evidence="11">DSM 7310</strain>
    </source>
</reference>
<feature type="transmembrane region" description="Helical" evidence="9">
    <location>
        <begin position="46"/>
        <end position="63"/>
    </location>
</feature>
<accession>A0A974BLB0</accession>
<keyword evidence="6 9" id="KW-1133">Transmembrane helix</keyword>
<evidence type="ECO:0000256" key="3">
    <source>
        <dbReference type="ARBA" id="ARBA00022475"/>
    </source>
</evidence>
<dbReference type="GO" id="GO:0022857">
    <property type="term" value="F:transmembrane transporter activity"/>
    <property type="evidence" value="ECO:0007669"/>
    <property type="project" value="TreeGrafter"/>
</dbReference>
<dbReference type="PANTHER" id="PTHR35011">
    <property type="entry name" value="2,3-DIKETO-L-GULONATE TRAP TRANSPORTER SMALL PERMEASE PROTEIN YIAM"/>
    <property type="match status" value="1"/>
</dbReference>
<keyword evidence="5 9" id="KW-0812">Transmembrane</keyword>
<comment type="caution">
    <text evidence="11">The sequence shown here is derived from an EMBL/GenBank/DDBJ whole genome shotgun (WGS) entry which is preliminary data.</text>
</comment>
<keyword evidence="3" id="KW-1003">Cell membrane</keyword>